<feature type="transmembrane region" description="Helical" evidence="6">
    <location>
        <begin position="335"/>
        <end position="354"/>
    </location>
</feature>
<keyword evidence="3 6" id="KW-0812">Transmembrane</keyword>
<dbReference type="Proteomes" id="UP001374579">
    <property type="component" value="Unassembled WGS sequence"/>
</dbReference>
<evidence type="ECO:0000256" key="2">
    <source>
        <dbReference type="ARBA" id="ARBA00009172"/>
    </source>
</evidence>
<feature type="transmembrane region" description="Helical" evidence="6">
    <location>
        <begin position="425"/>
        <end position="442"/>
    </location>
</feature>
<dbReference type="PANTHER" id="PTHR19444">
    <property type="entry name" value="UNC-93 RELATED"/>
    <property type="match status" value="1"/>
</dbReference>
<dbReference type="PANTHER" id="PTHR19444:SF13">
    <property type="entry name" value="PROTEIN UNC-93 HOMOLOG A"/>
    <property type="match status" value="1"/>
</dbReference>
<protein>
    <submittedName>
        <fullName evidence="7">Uncharacterized protein</fullName>
    </submittedName>
</protein>
<feature type="transmembrane region" description="Helical" evidence="6">
    <location>
        <begin position="262"/>
        <end position="283"/>
    </location>
</feature>
<name>A0AAN9AHV1_9CAEN</name>
<accession>A0AAN9AHV1</accession>
<dbReference type="Pfam" id="PF05978">
    <property type="entry name" value="UNC-93"/>
    <property type="match status" value="1"/>
</dbReference>
<feature type="transmembrane region" description="Helical" evidence="6">
    <location>
        <begin position="385"/>
        <end position="405"/>
    </location>
</feature>
<keyword evidence="4 6" id="KW-1133">Transmembrane helix</keyword>
<feature type="transmembrane region" description="Helical" evidence="6">
    <location>
        <begin position="81"/>
        <end position="100"/>
    </location>
</feature>
<organism evidence="7 8">
    <name type="scientific">Littorina saxatilis</name>
    <dbReference type="NCBI Taxonomy" id="31220"/>
    <lineage>
        <taxon>Eukaryota</taxon>
        <taxon>Metazoa</taxon>
        <taxon>Spiralia</taxon>
        <taxon>Lophotrochozoa</taxon>
        <taxon>Mollusca</taxon>
        <taxon>Gastropoda</taxon>
        <taxon>Caenogastropoda</taxon>
        <taxon>Littorinimorpha</taxon>
        <taxon>Littorinoidea</taxon>
        <taxon>Littorinidae</taxon>
        <taxon>Littorina</taxon>
    </lineage>
</organism>
<dbReference type="InterPro" id="IPR010291">
    <property type="entry name" value="Ion_channel_UNC-93"/>
</dbReference>
<evidence type="ECO:0000256" key="3">
    <source>
        <dbReference type="ARBA" id="ARBA00022692"/>
    </source>
</evidence>
<comment type="similarity">
    <text evidence="2">Belongs to the unc-93 family.</text>
</comment>
<evidence type="ECO:0000256" key="1">
    <source>
        <dbReference type="ARBA" id="ARBA00004141"/>
    </source>
</evidence>
<evidence type="ECO:0000256" key="4">
    <source>
        <dbReference type="ARBA" id="ARBA00022989"/>
    </source>
</evidence>
<evidence type="ECO:0000313" key="7">
    <source>
        <dbReference type="EMBL" id="KAK7087188.1"/>
    </source>
</evidence>
<feature type="transmembrane region" description="Helical" evidence="6">
    <location>
        <begin position="112"/>
        <end position="135"/>
    </location>
</feature>
<evidence type="ECO:0000256" key="5">
    <source>
        <dbReference type="ARBA" id="ARBA00023136"/>
    </source>
</evidence>
<dbReference type="InterPro" id="IPR036259">
    <property type="entry name" value="MFS_trans_sf"/>
</dbReference>
<sequence length="531" mass="58497">MDTVSGTPEYHATTKRPTRDTVVAAISFLFVFTAFQALQNLQSSLHQQQGLGVASLAALYATSFLTSFFTPAIVYNLGVKVTILLAWMAHCVYVACNFYPSWLTLIPGSVLLGVVTCPLWTSMNTYLSALARVYVEQGLVMSPKRLMTVHAAFSKLNGLFHFIFNASQLSGNLFSSIILFQSSYAPAPVTTYPMTSHCGAGYCPLEGEGPRLPPPQTYIIYILLGVFLLFDLLGLGITWRFLPNLDQPRYTGREVLRKLRSYWTAFSQPKLFMLIPVFLSRGMNFSLHVSLFTEAYVSCALGIRMVGYVMAAWGLSSMLSAGLLGYAARFTGRRFLFGVGFVVDTAILLVYLWWRPHSGSMAVFFCLAAVMGLVDGIMSVQCEALVAVLFPATVDSAFSVSGTWHSLAISSSFLLAKFLCPANRIYVALGLVGTALLGYVVVEVSHWRSLKAFDRDEHAYALVHSAEPMDEREDMFEETVFSRDVRAINKNERNGGGDSRVVGNGDVSSDVMKAVENGADKEIEEESVFMR</sequence>
<keyword evidence="5 6" id="KW-0472">Membrane</keyword>
<dbReference type="Gene3D" id="1.20.1250.20">
    <property type="entry name" value="MFS general substrate transporter like domains"/>
    <property type="match status" value="1"/>
</dbReference>
<proteinExistence type="inferred from homology"/>
<keyword evidence="8" id="KW-1185">Reference proteome</keyword>
<reference evidence="7 8" key="1">
    <citation type="submission" date="2024-02" db="EMBL/GenBank/DDBJ databases">
        <title>Chromosome-scale genome assembly of the rough periwinkle Littorina saxatilis.</title>
        <authorList>
            <person name="De Jode A."/>
            <person name="Faria R."/>
            <person name="Formenti G."/>
            <person name="Sims Y."/>
            <person name="Smith T.P."/>
            <person name="Tracey A."/>
            <person name="Wood J.M.D."/>
            <person name="Zagrodzka Z.B."/>
            <person name="Johannesson K."/>
            <person name="Butlin R.K."/>
            <person name="Leder E.H."/>
        </authorList>
    </citation>
    <scope>NUCLEOTIDE SEQUENCE [LARGE SCALE GENOMIC DNA]</scope>
    <source>
        <strain evidence="7">Snail1</strain>
        <tissue evidence="7">Muscle</tissue>
    </source>
</reference>
<feature type="transmembrane region" description="Helical" evidence="6">
    <location>
        <begin position="218"/>
        <end position="242"/>
    </location>
</feature>
<feature type="transmembrane region" description="Helical" evidence="6">
    <location>
        <begin position="156"/>
        <end position="180"/>
    </location>
</feature>
<evidence type="ECO:0000256" key="6">
    <source>
        <dbReference type="SAM" id="Phobius"/>
    </source>
</evidence>
<comment type="caution">
    <text evidence="7">The sequence shown here is derived from an EMBL/GenBank/DDBJ whole genome shotgun (WGS) entry which is preliminary data.</text>
</comment>
<dbReference type="SUPFAM" id="SSF103473">
    <property type="entry name" value="MFS general substrate transporter"/>
    <property type="match status" value="1"/>
</dbReference>
<evidence type="ECO:0000313" key="8">
    <source>
        <dbReference type="Proteomes" id="UP001374579"/>
    </source>
</evidence>
<gene>
    <name evidence="7" type="ORF">V1264_021269</name>
</gene>
<dbReference type="GO" id="GO:0016020">
    <property type="term" value="C:membrane"/>
    <property type="evidence" value="ECO:0007669"/>
    <property type="project" value="UniProtKB-SubCell"/>
</dbReference>
<feature type="transmembrane region" description="Helical" evidence="6">
    <location>
        <begin position="51"/>
        <end position="74"/>
    </location>
</feature>
<comment type="subcellular location">
    <subcellularLocation>
        <location evidence="1">Membrane</location>
        <topology evidence="1">Multi-pass membrane protein</topology>
    </subcellularLocation>
</comment>
<feature type="transmembrane region" description="Helical" evidence="6">
    <location>
        <begin position="360"/>
        <end position="378"/>
    </location>
</feature>
<dbReference type="EMBL" id="JBAMIC010004070">
    <property type="protein sequence ID" value="KAK7087188.1"/>
    <property type="molecule type" value="Genomic_DNA"/>
</dbReference>
<dbReference type="AlphaFoldDB" id="A0AAN9AHV1"/>
<dbReference type="InterPro" id="IPR051951">
    <property type="entry name" value="UNC-93_regulatory"/>
</dbReference>
<feature type="transmembrane region" description="Helical" evidence="6">
    <location>
        <begin position="21"/>
        <end position="39"/>
    </location>
</feature>